<proteinExistence type="predicted"/>
<dbReference type="InterPro" id="IPR036047">
    <property type="entry name" value="F-box-like_dom_sf"/>
</dbReference>
<sequence>MSLRPAGPYLGHLSNRENEYGTQHILVQDNDGRLRHAPFARYQQTFPAELLAEIFLHLLDTASFSTPCHVCHRWREVALSTPRLWSNLDIDLCAARTSKSYVDFQHIWLGRARDAPLSISLVDDWEWAEYFPVFGKPEPDASAISLMQAIGRTSRRWQKITIDFKDRILMEALFSTADRDFPLLEQMSLDSVVDPTTPGAVDSNAPLPVSFVNAPKLYDITTFKYREMLAPWTQITTFWSFSISVRSVYDVLGSATRLVYGFFILTGDGEALDTAPCTLECVHLQSLSFVMLREWDPESIIGPKAQTILPNLKAPALRNLSLRFHPSSGLIHNTSPLLHFLSQSSLRLRSLELSCFPTKPENLYESLKAAPSLVHLELFPFRFGDLDLLFKQLTGDTRFLPKLESIRIYFTSNTGRHAVNESDLARMLSWRWAAAGVAQLHCFHMHKSEYLSLVESSGLEHEEASSVFQRLRDDGMDLRLETQDSVSE</sequence>
<dbReference type="Gene3D" id="3.80.10.10">
    <property type="entry name" value="Ribonuclease Inhibitor"/>
    <property type="match status" value="1"/>
</dbReference>
<dbReference type="AlphaFoldDB" id="A0AAW0CK56"/>
<name>A0AAW0CK56_9AGAR</name>
<keyword evidence="3" id="KW-1185">Reference proteome</keyword>
<comment type="caution">
    <text evidence="2">The sequence shown here is derived from an EMBL/GenBank/DDBJ whole genome shotgun (WGS) entry which is preliminary data.</text>
</comment>
<protein>
    <recommendedName>
        <fullName evidence="1">F-box domain-containing protein</fullName>
    </recommendedName>
</protein>
<dbReference type="EMBL" id="JAWWNJ010000017">
    <property type="protein sequence ID" value="KAK7038208.1"/>
    <property type="molecule type" value="Genomic_DNA"/>
</dbReference>
<evidence type="ECO:0000313" key="3">
    <source>
        <dbReference type="Proteomes" id="UP001362999"/>
    </source>
</evidence>
<feature type="domain" description="F-box" evidence="1">
    <location>
        <begin position="47"/>
        <end position="90"/>
    </location>
</feature>
<dbReference type="SUPFAM" id="SSF81383">
    <property type="entry name" value="F-box domain"/>
    <property type="match status" value="1"/>
</dbReference>
<accession>A0AAW0CK56</accession>
<organism evidence="2 3">
    <name type="scientific">Favolaschia claudopus</name>
    <dbReference type="NCBI Taxonomy" id="2862362"/>
    <lineage>
        <taxon>Eukaryota</taxon>
        <taxon>Fungi</taxon>
        <taxon>Dikarya</taxon>
        <taxon>Basidiomycota</taxon>
        <taxon>Agaricomycotina</taxon>
        <taxon>Agaricomycetes</taxon>
        <taxon>Agaricomycetidae</taxon>
        <taxon>Agaricales</taxon>
        <taxon>Marasmiineae</taxon>
        <taxon>Mycenaceae</taxon>
        <taxon>Favolaschia</taxon>
    </lineage>
</organism>
<gene>
    <name evidence="2" type="ORF">R3P38DRAFT_2905002</name>
</gene>
<dbReference type="Gene3D" id="1.20.1280.50">
    <property type="match status" value="1"/>
</dbReference>
<dbReference type="InterPro" id="IPR001810">
    <property type="entry name" value="F-box_dom"/>
</dbReference>
<evidence type="ECO:0000259" key="1">
    <source>
        <dbReference type="Pfam" id="PF12937"/>
    </source>
</evidence>
<dbReference type="Proteomes" id="UP001362999">
    <property type="component" value="Unassembled WGS sequence"/>
</dbReference>
<reference evidence="2 3" key="1">
    <citation type="journal article" date="2024" name="J Genomics">
        <title>Draft genome sequencing and assembly of Favolaschia claudopus CIRM-BRFM 2984 isolated from oak limbs.</title>
        <authorList>
            <person name="Navarro D."/>
            <person name="Drula E."/>
            <person name="Chaduli D."/>
            <person name="Cazenave R."/>
            <person name="Ahrendt S."/>
            <person name="Wang J."/>
            <person name="Lipzen A."/>
            <person name="Daum C."/>
            <person name="Barry K."/>
            <person name="Grigoriev I.V."/>
            <person name="Favel A."/>
            <person name="Rosso M.N."/>
            <person name="Martin F."/>
        </authorList>
    </citation>
    <scope>NUCLEOTIDE SEQUENCE [LARGE SCALE GENOMIC DNA]</scope>
    <source>
        <strain evidence="2 3">CIRM-BRFM 2984</strain>
    </source>
</reference>
<evidence type="ECO:0000313" key="2">
    <source>
        <dbReference type="EMBL" id="KAK7038208.1"/>
    </source>
</evidence>
<dbReference type="InterPro" id="IPR032675">
    <property type="entry name" value="LRR_dom_sf"/>
</dbReference>
<dbReference type="Pfam" id="PF12937">
    <property type="entry name" value="F-box-like"/>
    <property type="match status" value="1"/>
</dbReference>